<dbReference type="AlphaFoldDB" id="W4UMG3"/>
<dbReference type="Proteomes" id="UP000019131">
    <property type="component" value="Unassembled WGS sequence"/>
</dbReference>
<keyword evidence="2" id="KW-1185">Reference proteome</keyword>
<sequence>MGSLYLFDSVDCGNHYVACREITVFTDSPFVGILNQMRFSVVFYKYICAE</sequence>
<name>W4UMG3_9BACE</name>
<dbReference type="EMBL" id="BAIV01000001">
    <property type="protein sequence ID" value="GAE82002.1"/>
    <property type="molecule type" value="Genomic_DNA"/>
</dbReference>
<evidence type="ECO:0000313" key="1">
    <source>
        <dbReference type="EMBL" id="GAE82002.1"/>
    </source>
</evidence>
<protein>
    <submittedName>
        <fullName evidence="1">Uncharacterized protein</fullName>
    </submittedName>
</protein>
<evidence type="ECO:0000313" key="2">
    <source>
        <dbReference type="Proteomes" id="UP000019131"/>
    </source>
</evidence>
<proteinExistence type="predicted"/>
<organism evidence="1 2">
    <name type="scientific">Bacteroides reticulotermitis JCM 10512</name>
    <dbReference type="NCBI Taxonomy" id="1445607"/>
    <lineage>
        <taxon>Bacteria</taxon>
        <taxon>Pseudomonadati</taxon>
        <taxon>Bacteroidota</taxon>
        <taxon>Bacteroidia</taxon>
        <taxon>Bacteroidales</taxon>
        <taxon>Bacteroidaceae</taxon>
        <taxon>Bacteroides</taxon>
    </lineage>
</organism>
<dbReference type="STRING" id="1445607.JCM10512_172"/>
<comment type="caution">
    <text evidence="1">The sequence shown here is derived from an EMBL/GenBank/DDBJ whole genome shotgun (WGS) entry which is preliminary data.</text>
</comment>
<gene>
    <name evidence="1" type="ORF">JCM10512_172</name>
</gene>
<reference evidence="1 2" key="1">
    <citation type="journal article" date="2014" name="Genome Announc.">
        <title>Draft Genome Sequence of Bacteroides reticulotermitis Strain JCM 10512T, Isolated from the Gut of a Termite.</title>
        <authorList>
            <person name="Yuki M."/>
            <person name="Oshima K."/>
            <person name="Suda W."/>
            <person name="Sakamoto M."/>
            <person name="Iida T."/>
            <person name="Hattori M."/>
            <person name="Ohkuma M."/>
        </authorList>
    </citation>
    <scope>NUCLEOTIDE SEQUENCE [LARGE SCALE GENOMIC DNA]</scope>
    <source>
        <strain evidence="1 2">JCM 10512</strain>
    </source>
</reference>
<accession>W4UMG3</accession>